<organismHost>
    <name type="scientific">Acanthamoeba polyphaga</name>
    <name type="common">Amoeba</name>
    <dbReference type="NCBI Taxonomy" id="5757"/>
</organismHost>
<reference evidence="1" key="1">
    <citation type="journal article" date="2017" name="Front. Microbiol.">
        <title>Genome Characterization of the First Mimiviruses of Lineage C Isolated in Brazil.</title>
        <authorList>
            <person name="Assis F.L."/>
            <person name="Franco-Luiz A.P.M."/>
            <person name="Dos Santos R.N."/>
            <person name="Campos F.S."/>
            <person name="Dornas F.P."/>
            <person name="Borato P.V.M."/>
            <person name="Franco A.C."/>
            <person name="Abrahao J.S."/>
            <person name="Colson P."/>
            <person name="Scola B."/>
        </authorList>
    </citation>
    <scope>NUCLEOTIDE SEQUENCE [LARGE SCALE GENOMIC DNA]</scope>
</reference>
<protein>
    <submittedName>
        <fullName evidence="1">Uncharacterized protein</fullName>
    </submittedName>
</protein>
<name>A0A2L2DKD9_MIMIV</name>
<organism evidence="1">
    <name type="scientific">Acanthamoeba polyphaga mimivirus</name>
    <name type="common">APMV</name>
    <dbReference type="NCBI Taxonomy" id="212035"/>
    <lineage>
        <taxon>Viruses</taxon>
        <taxon>Varidnaviria</taxon>
        <taxon>Bamfordvirae</taxon>
        <taxon>Nucleocytoviricota</taxon>
        <taxon>Megaviricetes</taxon>
        <taxon>Imitervirales</taxon>
        <taxon>Mimiviridae</taxon>
        <taxon>Megamimivirinae</taxon>
        <taxon>Mimivirus</taxon>
        <taxon>Mimivirus bradfordmassiliense</taxon>
    </lineage>
</organism>
<dbReference type="Proteomes" id="UP000280369">
    <property type="component" value="Segment"/>
</dbReference>
<dbReference type="EMBL" id="MG602507">
    <property type="protein sequence ID" value="AVG46614.1"/>
    <property type="molecule type" value="Genomic_DNA"/>
</dbReference>
<accession>A0A2L2DKD9</accession>
<sequence>MDLISYYQMTHKSYESFNLEQLLEKLETYKQNEIDQLSYISDNQRGFHLYEMSCNEIKKCDKAIAKIRREIELLNINK</sequence>
<evidence type="ECO:0000313" key="1">
    <source>
        <dbReference type="EMBL" id="AVG46614.1"/>
    </source>
</evidence>
<proteinExistence type="predicted"/>